<dbReference type="PANTHER" id="PTHR43861">
    <property type="entry name" value="TRANS-ACONITATE 2-METHYLTRANSFERASE-RELATED"/>
    <property type="match status" value="1"/>
</dbReference>
<evidence type="ECO:0000256" key="2">
    <source>
        <dbReference type="ARBA" id="ARBA00022679"/>
    </source>
</evidence>
<evidence type="ECO:0000313" key="5">
    <source>
        <dbReference type="Proteomes" id="UP000077177"/>
    </source>
</evidence>
<feature type="domain" description="Methyltransferase" evidence="3">
    <location>
        <begin position="55"/>
        <end position="152"/>
    </location>
</feature>
<dbReference type="KEGG" id="fla:SY85_23545"/>
<dbReference type="Gene3D" id="3.40.50.150">
    <property type="entry name" value="Vaccinia Virus protein VP39"/>
    <property type="match status" value="1"/>
</dbReference>
<evidence type="ECO:0000313" key="4">
    <source>
        <dbReference type="EMBL" id="ANE53003.1"/>
    </source>
</evidence>
<accession>A0A172U1V0</accession>
<keyword evidence="1" id="KW-0489">Methyltransferase</keyword>
<dbReference type="STRING" id="1492898.SY85_23545"/>
<sequence>MNIISANVNEQQTAAAFSKQSEIFDAIYSDNIIIQYKRKRVRDHVNQFLAPNSTILELNSGTGEDAIWFAQMGHQVHATDIATAMQKTLIEKVENAGLTNKISHELRSFTALDQLKQEGPYDLVFSNFAGLNCTGELDKVLQSLPPLLNPGGIATLVILPPFCLWETLLALKGDFKTAFRRTFSRKGVTAHLEGKYFTCWYYRPSYIINQLKDKMEVLRVEGLCTIVPPSYLERFPQKRPKLYRFLTNLENRWKSVWPWKYIGDYYIISLRKKN</sequence>
<evidence type="ECO:0000259" key="3">
    <source>
        <dbReference type="Pfam" id="PF13649"/>
    </source>
</evidence>
<dbReference type="GO" id="GO:0032259">
    <property type="term" value="P:methylation"/>
    <property type="evidence" value="ECO:0007669"/>
    <property type="project" value="UniProtKB-KW"/>
</dbReference>
<proteinExistence type="predicted"/>
<dbReference type="InterPro" id="IPR029063">
    <property type="entry name" value="SAM-dependent_MTases_sf"/>
</dbReference>
<dbReference type="RefSeq" id="WP_066408472.1">
    <property type="nucleotide sequence ID" value="NZ_CP011390.1"/>
</dbReference>
<protein>
    <recommendedName>
        <fullName evidence="3">Methyltransferase domain-containing protein</fullName>
    </recommendedName>
</protein>
<dbReference type="Pfam" id="PF13649">
    <property type="entry name" value="Methyltransf_25"/>
    <property type="match status" value="1"/>
</dbReference>
<dbReference type="PANTHER" id="PTHR43861:SF1">
    <property type="entry name" value="TRANS-ACONITATE 2-METHYLTRANSFERASE"/>
    <property type="match status" value="1"/>
</dbReference>
<keyword evidence="5" id="KW-1185">Reference proteome</keyword>
<gene>
    <name evidence="4" type="ORF">SY85_23545</name>
</gene>
<evidence type="ECO:0000256" key="1">
    <source>
        <dbReference type="ARBA" id="ARBA00022603"/>
    </source>
</evidence>
<name>A0A172U1V0_9BACT</name>
<dbReference type="AlphaFoldDB" id="A0A172U1V0"/>
<dbReference type="GO" id="GO:0008168">
    <property type="term" value="F:methyltransferase activity"/>
    <property type="evidence" value="ECO:0007669"/>
    <property type="project" value="UniProtKB-KW"/>
</dbReference>
<dbReference type="CDD" id="cd02440">
    <property type="entry name" value="AdoMet_MTases"/>
    <property type="match status" value="1"/>
</dbReference>
<dbReference type="EMBL" id="CP011390">
    <property type="protein sequence ID" value="ANE53003.1"/>
    <property type="molecule type" value="Genomic_DNA"/>
</dbReference>
<dbReference type="Proteomes" id="UP000077177">
    <property type="component" value="Chromosome"/>
</dbReference>
<reference evidence="4 5" key="2">
    <citation type="journal article" date="2016" name="Int. J. Syst. Evol. Microbiol.">
        <title>Flavisolibacter tropicus sp. nov., isolated from tropical soil.</title>
        <authorList>
            <person name="Lee J.J."/>
            <person name="Kang M.S."/>
            <person name="Kim G.S."/>
            <person name="Lee C.S."/>
            <person name="Lim S."/>
            <person name="Lee J."/>
            <person name="Roh S.H."/>
            <person name="Kang H."/>
            <person name="Ha J.M."/>
            <person name="Bae S."/>
            <person name="Jung H.Y."/>
            <person name="Kim M.K."/>
        </authorList>
    </citation>
    <scope>NUCLEOTIDE SEQUENCE [LARGE SCALE GENOMIC DNA]</scope>
    <source>
        <strain evidence="4 5">LCS9</strain>
    </source>
</reference>
<dbReference type="InterPro" id="IPR041698">
    <property type="entry name" value="Methyltransf_25"/>
</dbReference>
<keyword evidence="2" id="KW-0808">Transferase</keyword>
<dbReference type="OrthoDB" id="529208at2"/>
<dbReference type="SUPFAM" id="SSF53335">
    <property type="entry name" value="S-adenosyl-L-methionine-dependent methyltransferases"/>
    <property type="match status" value="1"/>
</dbReference>
<organism evidence="4 5">
    <name type="scientific">Flavisolibacter tropicus</name>
    <dbReference type="NCBI Taxonomy" id="1492898"/>
    <lineage>
        <taxon>Bacteria</taxon>
        <taxon>Pseudomonadati</taxon>
        <taxon>Bacteroidota</taxon>
        <taxon>Chitinophagia</taxon>
        <taxon>Chitinophagales</taxon>
        <taxon>Chitinophagaceae</taxon>
        <taxon>Flavisolibacter</taxon>
    </lineage>
</organism>
<reference evidence="5" key="1">
    <citation type="submission" date="2015-01" db="EMBL/GenBank/DDBJ databases">
        <title>Flavisolibacter sp./LCS9/ whole genome sequencing.</title>
        <authorList>
            <person name="Kim M.K."/>
            <person name="Srinivasan S."/>
            <person name="Lee J.-J."/>
        </authorList>
    </citation>
    <scope>NUCLEOTIDE SEQUENCE [LARGE SCALE GENOMIC DNA]</scope>
    <source>
        <strain evidence="5">LCS9</strain>
    </source>
</reference>